<accession>A0ACC1LAM6</accession>
<comment type="caution">
    <text evidence="1">The sequence shown here is derived from an EMBL/GenBank/DDBJ whole genome shotgun (WGS) entry which is preliminary data.</text>
</comment>
<proteinExistence type="predicted"/>
<keyword evidence="1" id="KW-0547">Nucleotide-binding</keyword>
<name>A0ACC1LAM6_9FUNG</name>
<keyword evidence="1" id="KW-0067">ATP-binding</keyword>
<keyword evidence="2" id="KW-1185">Reference proteome</keyword>
<organism evidence="1 2">
    <name type="scientific">Coemansia helicoidea</name>
    <dbReference type="NCBI Taxonomy" id="1286919"/>
    <lineage>
        <taxon>Eukaryota</taxon>
        <taxon>Fungi</taxon>
        <taxon>Fungi incertae sedis</taxon>
        <taxon>Zoopagomycota</taxon>
        <taxon>Kickxellomycotina</taxon>
        <taxon>Kickxellomycetes</taxon>
        <taxon>Kickxellales</taxon>
        <taxon>Kickxellaceae</taxon>
        <taxon>Coemansia</taxon>
    </lineage>
</organism>
<reference evidence="1" key="1">
    <citation type="submission" date="2022-07" db="EMBL/GenBank/DDBJ databases">
        <title>Phylogenomic reconstructions and comparative analyses of Kickxellomycotina fungi.</title>
        <authorList>
            <person name="Reynolds N.K."/>
            <person name="Stajich J.E."/>
            <person name="Barry K."/>
            <person name="Grigoriev I.V."/>
            <person name="Crous P."/>
            <person name="Smith M.E."/>
        </authorList>
    </citation>
    <scope>NUCLEOTIDE SEQUENCE</scope>
    <source>
        <strain evidence="1">BCRC 34780</strain>
    </source>
</reference>
<dbReference type="Proteomes" id="UP001140087">
    <property type="component" value="Unassembled WGS sequence"/>
</dbReference>
<protein>
    <submittedName>
        <fullName evidence="1">Transporter of the ATP-binding cassette (ABC)</fullName>
    </submittedName>
</protein>
<dbReference type="EMBL" id="JANBUN010000381">
    <property type="protein sequence ID" value="KAJ2804202.1"/>
    <property type="molecule type" value="Genomic_DNA"/>
</dbReference>
<sequence length="641" mass="71618">MAQRSPWANAVYAIQLCGWPTFAALVLSAAIRPTVNYVLEGVALDMLKNIGAMLSHSNALRYLGLRTLQSLLARILCTAEDHIRTHVSGEIINPAIKGKFIRNIIHAPMSFFDSTTRQYVSSAYNNGAKALAEEIPRFVMEELGNVMESSLSIYRIGRSAPQLLLAAPVVAWAMHKRDGLVDPTVNMLRRINRETGIGRRRTSDIVADGKQMIRLFNVGPHFVQRCIRDEDENRDIQESIRALGRLRDSLHGLLINGSSAAVAWLLLLQSQTRRTRVSSGEFTTYDNLFESLARIISHFAKCHSTITRFSDNIELYRQYAAIEPEAPYVVDNCRPASSWPQSGRIEFCDYTLRYREDLEPALNGINLTIQPGEKIGIVGRTGAGKSTLAKSLFRLVHGTTAGQILIDGQDISEMGVGDLRPRLGIIPQESTMFSGSFKRNLDPLQEYTIEDMWAALVTSGIAHKVAPPRATIDGVPDDDYYDEEYEETMAERNYQWATSGWPMRLLMLGLYGKPRKCIYTHLEPRHGLDRIARSSSQGFSAGEQQLFSLCRVLMCMRRIIVLDEATADVDLETDRHMQQVFRDAFAGCTMLTIAHRLETIMASDRIVVMDKGRIAEIGTPQELIDGGGLFAELVKANDFGS</sequence>
<gene>
    <name evidence="1" type="primary">YBT1_4</name>
    <name evidence="1" type="ORF">H4R21_001729</name>
</gene>
<evidence type="ECO:0000313" key="2">
    <source>
        <dbReference type="Proteomes" id="UP001140087"/>
    </source>
</evidence>
<evidence type="ECO:0000313" key="1">
    <source>
        <dbReference type="EMBL" id="KAJ2804202.1"/>
    </source>
</evidence>